<evidence type="ECO:0000313" key="2">
    <source>
        <dbReference type="Proteomes" id="UP000010797"/>
    </source>
</evidence>
<sequence>MAENQKRSGNLENLDSLIMSFYYEQGAPSGIGFEVIEQLSHNEETLCMAMNVATKISDNLPDEAKEIMVKEEVPLYRIYTDHTGFWGEWCDTETLDVEQEINKLLNQIAENLKEVATN</sequence>
<proteinExistence type="predicted"/>
<dbReference type="STRING" id="871963.Desdi_2032"/>
<organism evidence="1 2">
    <name type="scientific">Desulfitobacterium dichloroeliminans (strain LMG P-21439 / DCA1)</name>
    <dbReference type="NCBI Taxonomy" id="871963"/>
    <lineage>
        <taxon>Bacteria</taxon>
        <taxon>Bacillati</taxon>
        <taxon>Bacillota</taxon>
        <taxon>Clostridia</taxon>
        <taxon>Eubacteriales</taxon>
        <taxon>Desulfitobacteriaceae</taxon>
        <taxon>Desulfitobacterium</taxon>
    </lineage>
</organism>
<dbReference type="AlphaFoldDB" id="L0F8F8"/>
<dbReference type="KEGG" id="ddl:Desdi_2032"/>
<keyword evidence="2" id="KW-1185">Reference proteome</keyword>
<dbReference type="RefSeq" id="WP_015262458.1">
    <property type="nucleotide sequence ID" value="NC_019903.1"/>
</dbReference>
<reference evidence="2" key="1">
    <citation type="submission" date="2012-02" db="EMBL/GenBank/DDBJ databases">
        <title>Complete sequence of Desulfitobacterium dichloroeliminans LMG P-21439.</title>
        <authorList>
            <person name="Lucas S."/>
            <person name="Han J."/>
            <person name="Lapidus A."/>
            <person name="Cheng J.-F."/>
            <person name="Goodwin L."/>
            <person name="Pitluck S."/>
            <person name="Peters L."/>
            <person name="Ovchinnikova G."/>
            <person name="Teshima H."/>
            <person name="Detter J.C."/>
            <person name="Han C."/>
            <person name="Tapia R."/>
            <person name="Land M."/>
            <person name="Hauser L."/>
            <person name="Kyrpides N."/>
            <person name="Ivanova N."/>
            <person name="Pagani I."/>
            <person name="Kruse T."/>
            <person name="de Vos W.M."/>
            <person name="Boon N."/>
            <person name="Smidt H."/>
            <person name="Woyke T."/>
        </authorList>
    </citation>
    <scope>NUCLEOTIDE SEQUENCE [LARGE SCALE GENOMIC DNA]</scope>
    <source>
        <strain evidence="2">LMG P-21439 / DCA1</strain>
    </source>
</reference>
<name>L0F8F8_DESDL</name>
<dbReference type="EMBL" id="CP003344">
    <property type="protein sequence ID" value="AGA69477.1"/>
    <property type="molecule type" value="Genomic_DNA"/>
</dbReference>
<accession>L0F8F8</accession>
<protein>
    <submittedName>
        <fullName evidence="1">Uncharacterized protein</fullName>
    </submittedName>
</protein>
<dbReference type="Proteomes" id="UP000010797">
    <property type="component" value="Chromosome"/>
</dbReference>
<dbReference type="OrthoDB" id="1809498at2"/>
<gene>
    <name evidence="1" type="ordered locus">Desdi_2032</name>
</gene>
<evidence type="ECO:0000313" key="1">
    <source>
        <dbReference type="EMBL" id="AGA69477.1"/>
    </source>
</evidence>
<dbReference type="HOGENOM" id="CLU_2192760_0_0_9"/>